<dbReference type="Proteomes" id="UP001292094">
    <property type="component" value="Unassembled WGS sequence"/>
</dbReference>
<keyword evidence="12" id="KW-1185">Reference proteome</keyword>
<feature type="domain" description="RUN" evidence="10">
    <location>
        <begin position="58"/>
        <end position="197"/>
    </location>
</feature>
<dbReference type="GO" id="GO:0008270">
    <property type="term" value="F:zinc ion binding"/>
    <property type="evidence" value="ECO:0007669"/>
    <property type="project" value="UniProtKB-KW"/>
</dbReference>
<feature type="region of interest" description="Disordered" evidence="9">
    <location>
        <begin position="337"/>
        <end position="366"/>
    </location>
</feature>
<proteinExistence type="predicted"/>
<keyword evidence="8" id="KW-0072">Autophagy</keyword>
<evidence type="ECO:0000256" key="2">
    <source>
        <dbReference type="ARBA" id="ARBA00022553"/>
    </source>
</evidence>
<evidence type="ECO:0000256" key="8">
    <source>
        <dbReference type="ARBA" id="ARBA00023006"/>
    </source>
</evidence>
<evidence type="ECO:0000256" key="7">
    <source>
        <dbReference type="ARBA" id="ARBA00022833"/>
    </source>
</evidence>
<keyword evidence="3" id="KW-0479">Metal-binding</keyword>
<keyword evidence="2" id="KW-0597">Phosphoprotein</keyword>
<comment type="caution">
    <text evidence="11">The sequence shown here is derived from an EMBL/GenBank/DDBJ whole genome shotgun (WGS) entry which is preliminary data.</text>
</comment>
<evidence type="ECO:0000256" key="3">
    <source>
        <dbReference type="ARBA" id="ARBA00022723"/>
    </source>
</evidence>
<comment type="subcellular location">
    <subcellularLocation>
        <location evidence="1">Late endosome</location>
    </subcellularLocation>
</comment>
<dbReference type="AlphaFoldDB" id="A0AAE1UBL5"/>
<dbReference type="GO" id="GO:0005770">
    <property type="term" value="C:late endosome"/>
    <property type="evidence" value="ECO:0007669"/>
    <property type="project" value="UniProtKB-SubCell"/>
</dbReference>
<dbReference type="InterPro" id="IPR025258">
    <property type="entry name" value="RH_dom"/>
</dbReference>
<organism evidence="11 12">
    <name type="scientific">Petrolisthes manimaculis</name>
    <dbReference type="NCBI Taxonomy" id="1843537"/>
    <lineage>
        <taxon>Eukaryota</taxon>
        <taxon>Metazoa</taxon>
        <taxon>Ecdysozoa</taxon>
        <taxon>Arthropoda</taxon>
        <taxon>Crustacea</taxon>
        <taxon>Multicrustacea</taxon>
        <taxon>Malacostraca</taxon>
        <taxon>Eumalacostraca</taxon>
        <taxon>Eucarida</taxon>
        <taxon>Decapoda</taxon>
        <taxon>Pleocyemata</taxon>
        <taxon>Anomura</taxon>
        <taxon>Galatheoidea</taxon>
        <taxon>Porcellanidae</taxon>
        <taxon>Petrolisthes</taxon>
    </lineage>
</organism>
<gene>
    <name evidence="11" type="ORF">Pmani_015894</name>
</gene>
<evidence type="ECO:0000256" key="6">
    <source>
        <dbReference type="ARBA" id="ARBA00022771"/>
    </source>
</evidence>
<dbReference type="InterPro" id="IPR047326">
    <property type="entry name" value="RUN_PLEKHM1"/>
</dbReference>
<dbReference type="InterPro" id="IPR037213">
    <property type="entry name" value="Run_dom_sf"/>
</dbReference>
<dbReference type="PANTHER" id="PTHR12326">
    <property type="entry name" value="PLECKSTRIN HOMOLOGY DOMAIN CONTAINING PROTEIN"/>
    <property type="match status" value="1"/>
</dbReference>
<keyword evidence="5" id="KW-0967">Endosome</keyword>
<dbReference type="GO" id="GO:0006914">
    <property type="term" value="P:autophagy"/>
    <property type="evidence" value="ECO:0007669"/>
    <property type="project" value="UniProtKB-KW"/>
</dbReference>
<evidence type="ECO:0000313" key="11">
    <source>
        <dbReference type="EMBL" id="KAK4312709.1"/>
    </source>
</evidence>
<feature type="compositionally biased region" description="Low complexity" evidence="9">
    <location>
        <begin position="343"/>
        <end position="354"/>
    </location>
</feature>
<dbReference type="Gene3D" id="1.20.58.900">
    <property type="match status" value="1"/>
</dbReference>
<evidence type="ECO:0000256" key="1">
    <source>
        <dbReference type="ARBA" id="ARBA00004603"/>
    </source>
</evidence>
<dbReference type="SMART" id="SM00593">
    <property type="entry name" value="RUN"/>
    <property type="match status" value="1"/>
</dbReference>
<evidence type="ECO:0000313" key="12">
    <source>
        <dbReference type="Proteomes" id="UP001292094"/>
    </source>
</evidence>
<dbReference type="InterPro" id="IPR004012">
    <property type="entry name" value="Run_dom"/>
</dbReference>
<keyword evidence="7" id="KW-0862">Zinc</keyword>
<dbReference type="EMBL" id="JAWZYT010001384">
    <property type="protein sequence ID" value="KAK4312709.1"/>
    <property type="molecule type" value="Genomic_DNA"/>
</dbReference>
<feature type="region of interest" description="Disordered" evidence="9">
    <location>
        <begin position="30"/>
        <end position="53"/>
    </location>
</feature>
<dbReference type="CDD" id="cd17679">
    <property type="entry name" value="RUN_PLEKHM1"/>
    <property type="match status" value="1"/>
</dbReference>
<dbReference type="PANTHER" id="PTHR12326:SF12">
    <property type="entry name" value="PLECKSTRIN HOMOLOGY AND RUN DOMAIN CONTAINING M1"/>
    <property type="match status" value="1"/>
</dbReference>
<feature type="compositionally biased region" description="Low complexity" evidence="9">
    <location>
        <begin position="281"/>
        <end position="297"/>
    </location>
</feature>
<sequence>MFSQRMKRERREDAIRSSLLTRMKEAVQSVVQPGESTHRYTRHTSSPPPSGGVVGPVLGHSDNTNALCNILEGVLVHGLRDSLGERMSALLGSDPDRMPVPNFWPVLLVISHRDIIEQVTELCFISSEVGRSRAWVRLALNTGQICSYLSVLIQDSRILNDYYKPTSFLRDYERADMMINILQPVSSLTFCLATNAAVLNTWTQTPLVLAGLWAPMIEQHLASEPILAATDVASTVRDDRDHNTDTDNIPSSPVTDQMFELIIGGTPETSFIKDYMHNNTTTTTTTQQHNNTTTTNNEEANTEYARHARHKNTKEDYTRIFSDNVFTDGFNIMRPDSLGEAFSPNSPHTSNTPSVEHSNESSPSEVAEKLNYEVLPRELPSDEDMSRLLPLLTRLTNEQGLDSQLYQCYQCKAYIGMIYGKPRLCWYDARYYCPECHVGGVEGEGEGWVVPARVVHNWDFTRYPVCRPNALWLTAVHHRPLINLRTVNARLYCHVDDLAELQDLQQVANGLLVGQVREAVTFGREHISACEVCSARGFFCELCDDNKVIYPFQLGDTYTCVECYGVYHRVCSRRLGPCPRCVRRAARREIDTQHNTTG</sequence>
<dbReference type="SUPFAM" id="SSF140741">
    <property type="entry name" value="RUN domain-like"/>
    <property type="match status" value="1"/>
</dbReference>
<feature type="region of interest" description="Disordered" evidence="9">
    <location>
        <begin position="281"/>
        <end position="311"/>
    </location>
</feature>
<dbReference type="Pfam" id="PF13901">
    <property type="entry name" value="RH_dom"/>
    <property type="match status" value="1"/>
</dbReference>
<dbReference type="SMART" id="SM01175">
    <property type="entry name" value="DUF4206"/>
    <property type="match status" value="1"/>
</dbReference>
<evidence type="ECO:0000256" key="5">
    <source>
        <dbReference type="ARBA" id="ARBA00022753"/>
    </source>
</evidence>
<evidence type="ECO:0000256" key="4">
    <source>
        <dbReference type="ARBA" id="ARBA00022737"/>
    </source>
</evidence>
<accession>A0AAE1UBL5</accession>
<evidence type="ECO:0000259" key="10">
    <source>
        <dbReference type="PROSITE" id="PS50826"/>
    </source>
</evidence>
<dbReference type="Pfam" id="PF02759">
    <property type="entry name" value="RUN"/>
    <property type="match status" value="1"/>
</dbReference>
<keyword evidence="4" id="KW-0677">Repeat</keyword>
<dbReference type="PROSITE" id="PS50826">
    <property type="entry name" value="RUN"/>
    <property type="match status" value="1"/>
</dbReference>
<evidence type="ECO:0000256" key="9">
    <source>
        <dbReference type="SAM" id="MobiDB-lite"/>
    </source>
</evidence>
<keyword evidence="6" id="KW-0863">Zinc-finger</keyword>
<dbReference type="InterPro" id="IPR051366">
    <property type="entry name" value="DEF8"/>
</dbReference>
<name>A0AAE1UBL5_9EUCA</name>
<reference evidence="11" key="1">
    <citation type="submission" date="2023-11" db="EMBL/GenBank/DDBJ databases">
        <title>Genome assemblies of two species of porcelain crab, Petrolisthes cinctipes and Petrolisthes manimaculis (Anomura: Porcellanidae).</title>
        <authorList>
            <person name="Angst P."/>
        </authorList>
    </citation>
    <scope>NUCLEOTIDE SEQUENCE</scope>
    <source>
        <strain evidence="11">PB745_02</strain>
        <tissue evidence="11">Gill</tissue>
    </source>
</reference>
<protein>
    <recommendedName>
        <fullName evidence="10">RUN domain-containing protein</fullName>
    </recommendedName>
</protein>